<dbReference type="STRING" id="857087.Metme_2969"/>
<feature type="domain" description="PilZ" evidence="1">
    <location>
        <begin position="8"/>
        <end position="90"/>
    </location>
</feature>
<dbReference type="HOGENOM" id="CLU_2451152_0_0_6"/>
<organism evidence="2 3">
    <name type="scientific">Methylomonas methanica (strain DSM 25384 / MC09)</name>
    <dbReference type="NCBI Taxonomy" id="857087"/>
    <lineage>
        <taxon>Bacteria</taxon>
        <taxon>Pseudomonadati</taxon>
        <taxon>Pseudomonadota</taxon>
        <taxon>Gammaproteobacteria</taxon>
        <taxon>Methylococcales</taxon>
        <taxon>Methylococcaceae</taxon>
        <taxon>Methylomonas</taxon>
    </lineage>
</organism>
<reference evidence="3" key="3">
    <citation type="submission" date="2011-05" db="EMBL/GenBank/DDBJ databases">
        <title>Complete sequence of Methylomonas methanica MC09.</title>
        <authorList>
            <consortium name="US DOE Joint Genome Institute"/>
            <person name="Lucas S."/>
            <person name="Han J."/>
            <person name="Lapidus A."/>
            <person name="Cheng J.-F."/>
            <person name="Goodwin L."/>
            <person name="Pitluck S."/>
            <person name="Peters L."/>
            <person name="Mikhailova N."/>
            <person name="Teshima H."/>
            <person name="Han C."/>
            <person name="Tapia R."/>
            <person name="Land M."/>
            <person name="Hauser L."/>
            <person name="Kyrpides N."/>
            <person name="Ivanova N."/>
            <person name="Pagani I."/>
            <person name="Stein L."/>
            <person name="Woyke T."/>
        </authorList>
    </citation>
    <scope>NUCLEOTIDE SEQUENCE [LARGE SCALE GENOMIC DNA]</scope>
    <source>
        <strain evidence="3">MC09</strain>
    </source>
</reference>
<dbReference type="EMBL" id="CP002738">
    <property type="protein sequence ID" value="AEG01349.1"/>
    <property type="molecule type" value="Genomic_DNA"/>
</dbReference>
<dbReference type="AlphaFoldDB" id="G0A1W6"/>
<gene>
    <name evidence="2" type="ordered locus">Metme_2969</name>
</gene>
<protein>
    <submittedName>
        <fullName evidence="2">Type IV pilus assembly PilZ</fullName>
    </submittedName>
</protein>
<dbReference type="SUPFAM" id="SSF141371">
    <property type="entry name" value="PilZ domain-like"/>
    <property type="match status" value="1"/>
</dbReference>
<dbReference type="RefSeq" id="WP_013819579.1">
    <property type="nucleotide sequence ID" value="NC_015572.1"/>
</dbReference>
<proteinExistence type="predicted"/>
<evidence type="ECO:0000259" key="1">
    <source>
        <dbReference type="Pfam" id="PF07238"/>
    </source>
</evidence>
<dbReference type="Gene3D" id="2.40.10.220">
    <property type="entry name" value="predicted glycosyltransferase like domains"/>
    <property type="match status" value="1"/>
</dbReference>
<dbReference type="KEGG" id="mmt:Metme_2969"/>
<keyword evidence="3" id="KW-1185">Reference proteome</keyword>
<name>G0A1W6_METMM</name>
<reference evidence="2 3" key="1">
    <citation type="journal article" date="2011" name="J. Bacteriol.">
        <title>Complete Genome Sequence of the Aerobic Marine Methanotroph Methylomonas methanica MC09.</title>
        <authorList>
            <person name="Boden R."/>
            <person name="Cunliffe M."/>
            <person name="Scanlan J."/>
            <person name="Moussard H."/>
            <person name="Kits K.D."/>
            <person name="Klotz M.G."/>
            <person name="Jetten M.S."/>
            <person name="Vuilleumier S."/>
            <person name="Han J."/>
            <person name="Peters L."/>
            <person name="Mikhailova N."/>
            <person name="Teshima H."/>
            <person name="Tapia R."/>
            <person name="Kyrpides N."/>
            <person name="Ivanova N."/>
            <person name="Pagani I."/>
            <person name="Cheng J.F."/>
            <person name="Goodwin L."/>
            <person name="Han C."/>
            <person name="Hauser L."/>
            <person name="Land M.L."/>
            <person name="Lapidus A."/>
            <person name="Lucas S."/>
            <person name="Pitluck S."/>
            <person name="Woyke T."/>
            <person name="Stein L."/>
            <person name="Murrell J.C."/>
        </authorList>
    </citation>
    <scope>NUCLEOTIDE SEQUENCE [LARGE SCALE GENOMIC DNA]</scope>
    <source>
        <strain evidence="2 3">MC09</strain>
    </source>
</reference>
<dbReference type="GO" id="GO:0035438">
    <property type="term" value="F:cyclic-di-GMP binding"/>
    <property type="evidence" value="ECO:0007669"/>
    <property type="project" value="InterPro"/>
</dbReference>
<sequence length="91" mass="10271">MNDLNDSDQRRHPRLKHRAKIRVIPPQPSDLFLAHMRDFSDSGLFLLCSDELTPALNTIVEVQTTEFEGAPIRATKVVRIEPGVGFGVKFI</sequence>
<reference key="2">
    <citation type="submission" date="2011-05" db="EMBL/GenBank/DDBJ databases">
        <title>Complete genome sequence of the aerobic marine methanotroph Methylomonas methanica MC09.</title>
        <authorList>
            <person name="Boden R."/>
            <person name="Cunliffe M."/>
            <person name="Scanlan J."/>
            <person name="Moussard H."/>
            <person name="Kits K.D."/>
            <person name="Klotz M."/>
            <person name="Jetten M."/>
            <person name="Vuilleumier S."/>
            <person name="Han J."/>
            <person name="Peters L."/>
            <person name="Mikhailova N."/>
            <person name="Teshima H."/>
            <person name="Tapia R."/>
            <person name="Kyrpides N."/>
            <person name="Ivanova N."/>
            <person name="Pagani I."/>
            <person name="Cheng J.-F."/>
            <person name="Goodwin L."/>
            <person name="Han C."/>
            <person name="Hauser L."/>
            <person name="Land M."/>
            <person name="Lapidus A."/>
            <person name="Lucas S."/>
            <person name="Pitluck S."/>
            <person name="Woyke T."/>
            <person name="Stein L.Y."/>
            <person name="Murrell C."/>
        </authorList>
    </citation>
    <scope>NUCLEOTIDE SEQUENCE</scope>
    <source>
        <strain>MC09</strain>
    </source>
</reference>
<evidence type="ECO:0000313" key="2">
    <source>
        <dbReference type="EMBL" id="AEG01349.1"/>
    </source>
</evidence>
<dbReference type="InterPro" id="IPR009875">
    <property type="entry name" value="PilZ_domain"/>
</dbReference>
<evidence type="ECO:0000313" key="3">
    <source>
        <dbReference type="Proteomes" id="UP000008888"/>
    </source>
</evidence>
<dbReference type="Pfam" id="PF07238">
    <property type="entry name" value="PilZ"/>
    <property type="match status" value="1"/>
</dbReference>
<accession>G0A1W6</accession>
<dbReference type="Proteomes" id="UP000008888">
    <property type="component" value="Chromosome"/>
</dbReference>